<name>A0A8H3TY61_9TREE</name>
<evidence type="ECO:0000256" key="11">
    <source>
        <dbReference type="ARBA" id="ARBA00023015"/>
    </source>
</evidence>
<dbReference type="SMART" id="SM00249">
    <property type="entry name" value="PHD"/>
    <property type="match status" value="2"/>
</dbReference>
<dbReference type="InterPro" id="IPR019787">
    <property type="entry name" value="Znf_PHD-finger"/>
</dbReference>
<evidence type="ECO:0000256" key="3">
    <source>
        <dbReference type="ARBA" id="ARBA00013184"/>
    </source>
</evidence>
<gene>
    <name evidence="20" type="ORF">NliqN6_5681</name>
</gene>
<dbReference type="CDD" id="cd15526">
    <property type="entry name" value="PHD1_MOZ_d4"/>
    <property type="match status" value="1"/>
</dbReference>
<evidence type="ECO:0000313" key="21">
    <source>
        <dbReference type="Proteomes" id="UP000620104"/>
    </source>
</evidence>
<dbReference type="InterPro" id="IPR002717">
    <property type="entry name" value="HAT_MYST-type"/>
</dbReference>
<feature type="compositionally biased region" description="Acidic residues" evidence="17">
    <location>
        <begin position="1018"/>
        <end position="1034"/>
    </location>
</feature>
<dbReference type="OrthoDB" id="787137at2759"/>
<keyword evidence="4" id="KW-0808">Transferase</keyword>
<dbReference type="AlphaFoldDB" id="A0A8H3TY61"/>
<comment type="caution">
    <text evidence="20">The sequence shown here is derived from an EMBL/GenBank/DDBJ whole genome shotgun (WGS) entry which is preliminary data.</text>
</comment>
<dbReference type="GO" id="GO:0003712">
    <property type="term" value="F:transcription coregulator activity"/>
    <property type="evidence" value="ECO:0007669"/>
    <property type="project" value="TreeGrafter"/>
</dbReference>
<reference evidence="20" key="1">
    <citation type="submission" date="2020-07" db="EMBL/GenBank/DDBJ databases">
        <title>Draft Genome Sequence of a Deep-Sea Yeast, Naganishia (Cryptococcus) liquefaciens strain N6.</title>
        <authorList>
            <person name="Han Y.W."/>
            <person name="Kajitani R."/>
            <person name="Morimoto H."/>
            <person name="Parhat M."/>
            <person name="Tsubouchi H."/>
            <person name="Bakenova O."/>
            <person name="Ogata M."/>
            <person name="Argunhan B."/>
            <person name="Aoki R."/>
            <person name="Kajiwara S."/>
            <person name="Itoh T."/>
            <person name="Iwasaki H."/>
        </authorList>
    </citation>
    <scope>NUCLEOTIDE SEQUENCE</scope>
    <source>
        <strain evidence="20">N6</strain>
    </source>
</reference>
<feature type="region of interest" description="Disordered" evidence="17">
    <location>
        <begin position="354"/>
        <end position="423"/>
    </location>
</feature>
<dbReference type="GO" id="GO:0005634">
    <property type="term" value="C:nucleus"/>
    <property type="evidence" value="ECO:0007669"/>
    <property type="project" value="UniProtKB-SubCell"/>
</dbReference>
<dbReference type="FunFam" id="3.30.40.10:FF:000005">
    <property type="entry name" value="zinc finger protein isoform X1"/>
    <property type="match status" value="1"/>
</dbReference>
<feature type="compositionally biased region" description="Acidic residues" evidence="17">
    <location>
        <begin position="513"/>
        <end position="527"/>
    </location>
</feature>
<dbReference type="InterPro" id="IPR036388">
    <property type="entry name" value="WH-like_DNA-bd_sf"/>
</dbReference>
<feature type="compositionally biased region" description="Polar residues" evidence="17">
    <location>
        <begin position="1054"/>
        <end position="1075"/>
    </location>
</feature>
<keyword evidence="11" id="KW-0805">Transcription regulation</keyword>
<feature type="compositionally biased region" description="Pro residues" evidence="17">
    <location>
        <begin position="151"/>
        <end position="171"/>
    </location>
</feature>
<keyword evidence="8" id="KW-0862">Zinc</keyword>
<evidence type="ECO:0000313" key="20">
    <source>
        <dbReference type="EMBL" id="GHJ89279.1"/>
    </source>
</evidence>
<dbReference type="GO" id="GO:0004402">
    <property type="term" value="F:histone acetyltransferase activity"/>
    <property type="evidence" value="ECO:0007669"/>
    <property type="project" value="InterPro"/>
</dbReference>
<dbReference type="GO" id="GO:0006357">
    <property type="term" value="P:regulation of transcription by RNA polymerase II"/>
    <property type="evidence" value="ECO:0007669"/>
    <property type="project" value="TreeGrafter"/>
</dbReference>
<proteinExistence type="inferred from homology"/>
<dbReference type="FunFam" id="3.30.60.60:FF:000001">
    <property type="entry name" value="Histone acetyltransferase"/>
    <property type="match status" value="1"/>
</dbReference>
<dbReference type="SMART" id="SM00184">
    <property type="entry name" value="RING"/>
    <property type="match status" value="2"/>
</dbReference>
<evidence type="ECO:0000256" key="8">
    <source>
        <dbReference type="ARBA" id="ARBA00022833"/>
    </source>
</evidence>
<dbReference type="InterPro" id="IPR001841">
    <property type="entry name" value="Znf_RING"/>
</dbReference>
<feature type="compositionally biased region" description="Basic and acidic residues" evidence="17">
    <location>
        <begin position="359"/>
        <end position="387"/>
    </location>
</feature>
<keyword evidence="7 15" id="KW-0863">Zinc-finger</keyword>
<dbReference type="GO" id="GO:0008270">
    <property type="term" value="F:zinc ion binding"/>
    <property type="evidence" value="ECO:0007669"/>
    <property type="project" value="UniProtKB-KW"/>
</dbReference>
<dbReference type="EC" id="2.3.1.48" evidence="3 16"/>
<organism evidence="20 21">
    <name type="scientific">Naganishia liquefaciens</name>
    <dbReference type="NCBI Taxonomy" id="104408"/>
    <lineage>
        <taxon>Eukaryota</taxon>
        <taxon>Fungi</taxon>
        <taxon>Dikarya</taxon>
        <taxon>Basidiomycota</taxon>
        <taxon>Agaricomycotina</taxon>
        <taxon>Tremellomycetes</taxon>
        <taxon>Filobasidiales</taxon>
        <taxon>Filobasidiaceae</taxon>
        <taxon>Naganishia</taxon>
    </lineage>
</organism>
<accession>A0A8H3TY61</accession>
<evidence type="ECO:0000256" key="2">
    <source>
        <dbReference type="ARBA" id="ARBA00010107"/>
    </source>
</evidence>
<keyword evidence="5" id="KW-0479">Metal-binding</keyword>
<feature type="compositionally biased region" description="Low complexity" evidence="17">
    <location>
        <begin position="140"/>
        <end position="150"/>
    </location>
</feature>
<feature type="compositionally biased region" description="Low complexity" evidence="17">
    <location>
        <begin position="172"/>
        <end position="187"/>
    </location>
</feature>
<keyword evidence="9" id="KW-0156">Chromatin regulator</keyword>
<keyword evidence="12" id="KW-0804">Transcription</keyword>
<dbReference type="PROSITE" id="PS50016">
    <property type="entry name" value="ZF_PHD_2"/>
    <property type="match status" value="2"/>
</dbReference>
<evidence type="ECO:0000256" key="12">
    <source>
        <dbReference type="ARBA" id="ARBA00023163"/>
    </source>
</evidence>
<evidence type="ECO:0000256" key="14">
    <source>
        <dbReference type="PIRSR" id="PIRSR602717-51"/>
    </source>
</evidence>
<dbReference type="Gene3D" id="3.30.40.10">
    <property type="entry name" value="Zinc/RING finger domain, C3HC4 (zinc finger)"/>
    <property type="match status" value="1"/>
</dbReference>
<feature type="compositionally biased region" description="Polar residues" evidence="17">
    <location>
        <begin position="1090"/>
        <end position="1107"/>
    </location>
</feature>
<comment type="similarity">
    <text evidence="2 16">Belongs to the MYST (SAS/MOZ) family.</text>
</comment>
<keyword evidence="10" id="KW-0007">Acetylation</keyword>
<feature type="domain" description="PHD-type" evidence="18">
    <location>
        <begin position="299"/>
        <end position="349"/>
    </location>
</feature>
<feature type="compositionally biased region" description="Basic and acidic residues" evidence="17">
    <location>
        <begin position="1008"/>
        <end position="1017"/>
    </location>
</feature>
<comment type="catalytic activity">
    <reaction evidence="16">
        <text>L-lysyl-[protein] + acetyl-CoA = N(6)-acetyl-L-lysyl-[protein] + CoA + H(+)</text>
        <dbReference type="Rhea" id="RHEA:45948"/>
        <dbReference type="Rhea" id="RHEA-COMP:9752"/>
        <dbReference type="Rhea" id="RHEA-COMP:10731"/>
        <dbReference type="ChEBI" id="CHEBI:15378"/>
        <dbReference type="ChEBI" id="CHEBI:29969"/>
        <dbReference type="ChEBI" id="CHEBI:57287"/>
        <dbReference type="ChEBI" id="CHEBI:57288"/>
        <dbReference type="ChEBI" id="CHEBI:61930"/>
        <dbReference type="EC" id="2.3.1.48"/>
    </reaction>
</comment>
<feature type="compositionally biased region" description="Polar residues" evidence="17">
    <location>
        <begin position="1036"/>
        <end position="1045"/>
    </location>
</feature>
<dbReference type="InterPro" id="IPR013083">
    <property type="entry name" value="Znf_RING/FYVE/PHD"/>
</dbReference>
<dbReference type="Gene3D" id="1.10.10.10">
    <property type="entry name" value="Winged helix-like DNA-binding domain superfamily/Winged helix DNA-binding domain"/>
    <property type="match status" value="1"/>
</dbReference>
<dbReference type="GO" id="GO:0003682">
    <property type="term" value="F:chromatin binding"/>
    <property type="evidence" value="ECO:0007669"/>
    <property type="project" value="TreeGrafter"/>
</dbReference>
<keyword evidence="13 16" id="KW-0539">Nucleus</keyword>
<feature type="region of interest" description="Disordered" evidence="17">
    <location>
        <begin position="962"/>
        <end position="1107"/>
    </location>
</feature>
<evidence type="ECO:0000256" key="1">
    <source>
        <dbReference type="ARBA" id="ARBA00004123"/>
    </source>
</evidence>
<dbReference type="PANTHER" id="PTHR10615:SF161">
    <property type="entry name" value="HISTONE ACETYLTRANSFERASE KAT7"/>
    <property type="match status" value="1"/>
</dbReference>
<dbReference type="Gene3D" id="3.30.60.60">
    <property type="entry name" value="N-acetyl transferase-like"/>
    <property type="match status" value="1"/>
</dbReference>
<keyword evidence="21" id="KW-1185">Reference proteome</keyword>
<dbReference type="Proteomes" id="UP000620104">
    <property type="component" value="Unassembled WGS sequence"/>
</dbReference>
<evidence type="ECO:0000256" key="13">
    <source>
        <dbReference type="ARBA" id="ARBA00023242"/>
    </source>
</evidence>
<dbReference type="GO" id="GO:1990467">
    <property type="term" value="C:NuA3a histone acetyltransferase complex"/>
    <property type="evidence" value="ECO:0007669"/>
    <property type="project" value="TreeGrafter"/>
</dbReference>
<dbReference type="InterPro" id="IPR050603">
    <property type="entry name" value="MYST_HAT"/>
</dbReference>
<dbReference type="Pfam" id="PF00628">
    <property type="entry name" value="PHD"/>
    <property type="match status" value="2"/>
</dbReference>
<evidence type="ECO:0000259" key="19">
    <source>
        <dbReference type="PROSITE" id="PS51726"/>
    </source>
</evidence>
<evidence type="ECO:0000256" key="16">
    <source>
        <dbReference type="RuleBase" id="RU361211"/>
    </source>
</evidence>
<feature type="domain" description="PHD-type" evidence="18">
    <location>
        <begin position="242"/>
        <end position="302"/>
    </location>
</feature>
<evidence type="ECO:0000259" key="18">
    <source>
        <dbReference type="PROSITE" id="PS50016"/>
    </source>
</evidence>
<feature type="region of interest" description="Disordered" evidence="17">
    <location>
        <begin position="502"/>
        <end position="527"/>
    </location>
</feature>
<evidence type="ECO:0000256" key="15">
    <source>
        <dbReference type="PROSITE-ProRule" id="PRU00146"/>
    </source>
</evidence>
<evidence type="ECO:0000256" key="9">
    <source>
        <dbReference type="ARBA" id="ARBA00022853"/>
    </source>
</evidence>
<dbReference type="PANTHER" id="PTHR10615">
    <property type="entry name" value="HISTONE ACETYLTRANSFERASE"/>
    <property type="match status" value="1"/>
</dbReference>
<dbReference type="FunFam" id="3.40.630.30:FF:000001">
    <property type="entry name" value="Histone acetyltransferase"/>
    <property type="match status" value="1"/>
</dbReference>
<dbReference type="InterPro" id="IPR040706">
    <property type="entry name" value="Zf-MYST"/>
</dbReference>
<evidence type="ECO:0000256" key="5">
    <source>
        <dbReference type="ARBA" id="ARBA00022723"/>
    </source>
</evidence>
<keyword evidence="6" id="KW-0677">Repeat</keyword>
<feature type="active site" description="Proton donor/acceptor" evidence="14">
    <location>
        <position position="789"/>
    </location>
</feature>
<dbReference type="InterPro" id="IPR011011">
    <property type="entry name" value="Znf_FYVE_PHD"/>
</dbReference>
<protein>
    <recommendedName>
        <fullName evidence="3 16">Histone acetyltransferase</fullName>
        <ecNumber evidence="3 16">2.3.1.48</ecNumber>
    </recommendedName>
</protein>
<evidence type="ECO:0000256" key="7">
    <source>
        <dbReference type="ARBA" id="ARBA00022771"/>
    </source>
</evidence>
<comment type="subcellular location">
    <subcellularLocation>
        <location evidence="1 16">Nucleus</location>
    </subcellularLocation>
</comment>
<evidence type="ECO:0000256" key="10">
    <source>
        <dbReference type="ARBA" id="ARBA00022990"/>
    </source>
</evidence>
<feature type="compositionally biased region" description="Polar residues" evidence="17">
    <location>
        <begin position="78"/>
        <end position="90"/>
    </location>
</feature>
<dbReference type="EMBL" id="BLZA01000040">
    <property type="protein sequence ID" value="GHJ89279.1"/>
    <property type="molecule type" value="Genomic_DNA"/>
</dbReference>
<dbReference type="GO" id="GO:0031507">
    <property type="term" value="P:heterochromatin formation"/>
    <property type="evidence" value="ECO:0007669"/>
    <property type="project" value="UniProtKB-ARBA"/>
</dbReference>
<dbReference type="InterPro" id="IPR016181">
    <property type="entry name" value="Acyl_CoA_acyltransferase"/>
</dbReference>
<dbReference type="PROSITE" id="PS51726">
    <property type="entry name" value="MYST_HAT"/>
    <property type="match status" value="1"/>
</dbReference>
<evidence type="ECO:0000256" key="4">
    <source>
        <dbReference type="ARBA" id="ARBA00022679"/>
    </source>
</evidence>
<evidence type="ECO:0000256" key="17">
    <source>
        <dbReference type="SAM" id="MobiDB-lite"/>
    </source>
</evidence>
<dbReference type="Pfam" id="PF01853">
    <property type="entry name" value="MOZ_SAS"/>
    <property type="match status" value="1"/>
</dbReference>
<feature type="region of interest" description="Disordered" evidence="17">
    <location>
        <begin position="1"/>
        <end position="233"/>
    </location>
</feature>
<dbReference type="Gene3D" id="3.40.630.30">
    <property type="match status" value="1"/>
</dbReference>
<feature type="domain" description="MYST-type HAT" evidence="19">
    <location>
        <begin position="616"/>
        <end position="927"/>
    </location>
</feature>
<sequence length="1107" mass="121331">MNPYHDSSDAEGEADPEYAVGGGVLDPSLGLSFHIPQQQSSAPQQQFPSYYSPNQGYSPYYAPQPYYQPYSDYQSDAGPSTYNADGNHNNPYLEDEPIINNNPYLESPPPEAYQSIPEPGVDEAEAEKDPLRLSPRRGAPRAAATAKSSAPPRPTSSPAPIPRSTPTPAPVPKAATPATSAITTAARPKPKPQPRARSSGTPLSVPKRKKDAKSPVAAEATSSTAVEPGANGAAKPSAVVRDEFCSFCQGTDAKNKGGFPEKMLTCEKCGRSGHPSCLSMTSPNLRAEVKKYAWQCIECKVCEICQSKGDDNRLMFCDGCDRGWHSYCLDPPLSKPPRGIWKCPLCLGQPVPKPPDTAARMKTDKSKNDKEKERGEAKADALEEVPKGKKAARREASGTPSGSVAGRRSRGKVRAEEPATIPVETPREKPVEKLVETIAKDNTTRSKRPRIDKLRLIPPVIAGSTPTEGVTPQPEPSKAAPALISRPSTIIKIKLPQALLKNRDRKKRKVAPVEEEEEEAEEEEEELPFGGIIRGEDADTTRTAVQEEDKLAFELSRKRAEALLGPKRVATPTVERLDSPALETTGGRALRERVLMSTVPPNMLRTESTVSVTCGGTAEKIKAIRIGPYDIDTWYSAPYPEEYSRVPEGRLWLCQFCLKYMKSGFVCGRHQARHPPGDEIYRDGNISVFEVDGRKNKIYCQNLCLLAKMFLDHKTLYYDVEPFLFYVMTENHHDGAKFVGYFSKEKRSPNLNVSCIMTLPVRQRKGWGNLLIDFSYLLSKKEGRTGTPEKPLSALGALSYRNYWTLSVFKYLDTCDHAPTLDEISKATSMISEDVLATLQHHGMIHIDEDPGALEAKSDQAGDSPTINDRGLARKALTHATDKSLQNTNIPEHYEILWDRQAVRAHLDRYAAKGYLELQPEHLKYTPFLITRITLGKDGMLHTLAMAKGQAVEVQGKEPDLVSASLDPTTADLEPSTGVPSAGISMEGVSAEGVPREDGSVQSVPVERVSKDGGQDEKADEEAGSTAMDVDDPPTSEFQPKSETPVSDVKSPLRATNISSSTPRKQQRTPRTPSKATPRARRSAQRETETTSMLSPLRSSRKSGTPR</sequence>
<dbReference type="SUPFAM" id="SSF55729">
    <property type="entry name" value="Acyl-CoA N-acyltransferases (Nat)"/>
    <property type="match status" value="1"/>
</dbReference>
<dbReference type="SUPFAM" id="SSF57903">
    <property type="entry name" value="FYVE/PHD zinc finger"/>
    <property type="match status" value="2"/>
</dbReference>
<evidence type="ECO:0000256" key="6">
    <source>
        <dbReference type="ARBA" id="ARBA00022737"/>
    </source>
</evidence>
<dbReference type="Pfam" id="PF17772">
    <property type="entry name" value="zf-MYST"/>
    <property type="match status" value="1"/>
</dbReference>
<dbReference type="InterPro" id="IPR001965">
    <property type="entry name" value="Znf_PHD"/>
</dbReference>
<feature type="compositionally biased region" description="Low complexity" evidence="17">
    <location>
        <begin position="36"/>
        <end position="77"/>
    </location>
</feature>